<dbReference type="CDD" id="cd01850">
    <property type="entry name" value="CDC_Septin"/>
    <property type="match status" value="1"/>
</dbReference>
<dbReference type="InterPro" id="IPR030379">
    <property type="entry name" value="G_SEPTIN_dom"/>
</dbReference>
<dbReference type="PROSITE" id="PS51719">
    <property type="entry name" value="G_SEPTIN"/>
    <property type="match status" value="1"/>
</dbReference>
<dbReference type="FunFam" id="3.40.50.300:FF:002048">
    <property type="entry name" value="Septin 6"/>
    <property type="match status" value="1"/>
</dbReference>
<evidence type="ECO:0000256" key="8">
    <source>
        <dbReference type="RuleBase" id="RU004560"/>
    </source>
</evidence>
<evidence type="ECO:0000256" key="7">
    <source>
        <dbReference type="PIRNR" id="PIRNR006698"/>
    </source>
</evidence>
<dbReference type="Proteomes" id="UP000887013">
    <property type="component" value="Unassembled WGS sequence"/>
</dbReference>
<evidence type="ECO:0000259" key="10">
    <source>
        <dbReference type="PROSITE" id="PS51719"/>
    </source>
</evidence>
<comment type="caution">
    <text evidence="11">The sequence shown here is derived from an EMBL/GenBank/DDBJ whole genome shotgun (WGS) entry which is preliminary data.</text>
</comment>
<dbReference type="InterPro" id="IPR027417">
    <property type="entry name" value="P-loop_NTPase"/>
</dbReference>
<evidence type="ECO:0000256" key="1">
    <source>
        <dbReference type="ARBA" id="ARBA00004245"/>
    </source>
</evidence>
<accession>A0A8X6TMS3</accession>
<dbReference type="InterPro" id="IPR016491">
    <property type="entry name" value="Septin"/>
</dbReference>
<evidence type="ECO:0000256" key="5">
    <source>
        <dbReference type="ARBA" id="ARBA00023134"/>
    </source>
</evidence>
<dbReference type="PIRSF" id="PIRSF006698">
    <property type="entry name" value="Septin"/>
    <property type="match status" value="1"/>
</dbReference>
<keyword evidence="2" id="KW-0963">Cytoplasm</keyword>
<name>A0A8X6TMS3_NEPPI</name>
<dbReference type="PANTHER" id="PTHR18884">
    <property type="entry name" value="SEPTIN"/>
    <property type="match status" value="1"/>
</dbReference>
<evidence type="ECO:0000256" key="2">
    <source>
        <dbReference type="ARBA" id="ARBA00022490"/>
    </source>
</evidence>
<keyword evidence="12" id="KW-1185">Reference proteome</keyword>
<proteinExistence type="inferred from homology"/>
<comment type="subcellular location">
    <subcellularLocation>
        <location evidence="1">Cytoplasm</location>
        <location evidence="1">Cytoskeleton</location>
    </subcellularLocation>
</comment>
<evidence type="ECO:0000313" key="12">
    <source>
        <dbReference type="Proteomes" id="UP000887013"/>
    </source>
</evidence>
<dbReference type="SUPFAM" id="SSF52540">
    <property type="entry name" value="P-loop containing nucleoside triphosphate hydrolases"/>
    <property type="match status" value="1"/>
</dbReference>
<feature type="coiled-coil region" evidence="9">
    <location>
        <begin position="321"/>
        <end position="388"/>
    </location>
</feature>
<dbReference type="GO" id="GO:0005856">
    <property type="term" value="C:cytoskeleton"/>
    <property type="evidence" value="ECO:0007669"/>
    <property type="project" value="UniProtKB-SubCell"/>
</dbReference>
<evidence type="ECO:0000256" key="3">
    <source>
        <dbReference type="ARBA" id="ARBA00022741"/>
    </source>
</evidence>
<keyword evidence="6" id="KW-0206">Cytoskeleton</keyword>
<evidence type="ECO:0000256" key="9">
    <source>
        <dbReference type="SAM" id="Coils"/>
    </source>
</evidence>
<protein>
    <recommendedName>
        <fullName evidence="7">Septin</fullName>
    </recommendedName>
</protein>
<evidence type="ECO:0000256" key="6">
    <source>
        <dbReference type="ARBA" id="ARBA00023212"/>
    </source>
</evidence>
<evidence type="ECO:0000313" key="11">
    <source>
        <dbReference type="EMBL" id="GFT27386.1"/>
    </source>
</evidence>
<gene>
    <name evidence="11" type="primary">SEPTIN11</name>
    <name evidence="11" type="ORF">NPIL_312421</name>
</gene>
<organism evidence="11 12">
    <name type="scientific">Nephila pilipes</name>
    <name type="common">Giant wood spider</name>
    <name type="synonym">Nephila maculata</name>
    <dbReference type="NCBI Taxonomy" id="299642"/>
    <lineage>
        <taxon>Eukaryota</taxon>
        <taxon>Metazoa</taxon>
        <taxon>Ecdysozoa</taxon>
        <taxon>Arthropoda</taxon>
        <taxon>Chelicerata</taxon>
        <taxon>Arachnida</taxon>
        <taxon>Araneae</taxon>
        <taxon>Araneomorphae</taxon>
        <taxon>Entelegynae</taxon>
        <taxon>Araneoidea</taxon>
        <taxon>Nephilidae</taxon>
        <taxon>Nephila</taxon>
    </lineage>
</organism>
<evidence type="ECO:0000256" key="4">
    <source>
        <dbReference type="ARBA" id="ARBA00023054"/>
    </source>
</evidence>
<keyword evidence="5 8" id="KW-0342">GTP-binding</keyword>
<dbReference type="EMBL" id="BMAW01060662">
    <property type="protein sequence ID" value="GFT27386.1"/>
    <property type="molecule type" value="Genomic_DNA"/>
</dbReference>
<dbReference type="GO" id="GO:0005525">
    <property type="term" value="F:GTP binding"/>
    <property type="evidence" value="ECO:0007669"/>
    <property type="project" value="UniProtKB-UniRule"/>
</dbReference>
<dbReference type="Gene3D" id="3.40.50.300">
    <property type="entry name" value="P-loop containing nucleotide triphosphate hydrolases"/>
    <property type="match status" value="1"/>
</dbReference>
<feature type="domain" description="Septin-type G" evidence="10">
    <location>
        <begin position="38"/>
        <end position="305"/>
    </location>
</feature>
<keyword evidence="4 9" id="KW-0175">Coiled coil</keyword>
<dbReference type="OrthoDB" id="416553at2759"/>
<dbReference type="AlphaFoldDB" id="A0A8X6TMS3"/>
<comment type="similarity">
    <text evidence="7 8">Belongs to the TRAFAC class TrmE-Era-EngA-EngB-Septin-like GTPase superfamily. Septin GTPase family.</text>
</comment>
<sequence>MGEKETHTISETLRELPLTGHVGFDSLPYQLVKKCLLENFSFNILCVGETGIGKSTLISSLFNTEMDISANFSHKHSAVSLKSKKYDLKEKEVPLRLIVTETTGYGDQINKENCLESILNFVDSQFEKYLKEELKLNRNIAGFQDTRVHICLYFICPTGHTLKACDLLALKLLGQKVNVLPLIAKADTMTKTELENFKSNIQNELKREKVEIFNFLSDNDTVTEQESQIMDSIPFAVVGSMDFVVIDGKMTRGRSYPWGTVCINNENHSDFVTLRETLIEMHLEDLKRYTHEKHYENYRKQRFKQFNFQDFQRGDEQNNLLDLLIEKEEEMRQEIRAKEKEMMQTFVEKAKRTEQELVEEEKKMREKYSSVQQDLEKQQMALDEEKKLLFRDIELFQKRKITFESGKKGRKHERKFSF</sequence>
<keyword evidence="3 8" id="KW-0547">Nucleotide-binding</keyword>
<reference evidence="11" key="1">
    <citation type="submission" date="2020-08" db="EMBL/GenBank/DDBJ databases">
        <title>Multicomponent nature underlies the extraordinary mechanical properties of spider dragline silk.</title>
        <authorList>
            <person name="Kono N."/>
            <person name="Nakamura H."/>
            <person name="Mori M."/>
            <person name="Yoshida Y."/>
            <person name="Ohtoshi R."/>
            <person name="Malay A.D."/>
            <person name="Moran D.A.P."/>
            <person name="Tomita M."/>
            <person name="Numata K."/>
            <person name="Arakawa K."/>
        </authorList>
    </citation>
    <scope>NUCLEOTIDE SEQUENCE</scope>
</reference>
<dbReference type="Pfam" id="PF00735">
    <property type="entry name" value="Septin"/>
    <property type="match status" value="1"/>
</dbReference>